<dbReference type="InterPro" id="IPR029058">
    <property type="entry name" value="AB_hydrolase_fold"/>
</dbReference>
<dbReference type="Proteomes" id="UP000313645">
    <property type="component" value="Unassembled WGS sequence"/>
</dbReference>
<feature type="domain" description="AB hydrolase-1" evidence="2">
    <location>
        <begin position="24"/>
        <end position="253"/>
    </location>
</feature>
<proteinExistence type="inferred from homology"/>
<dbReference type="PANTHER" id="PTHR43039">
    <property type="entry name" value="ESTERASE-RELATED"/>
    <property type="match status" value="1"/>
</dbReference>
<dbReference type="Pfam" id="PF12697">
    <property type="entry name" value="Abhydrolase_6"/>
    <property type="match status" value="1"/>
</dbReference>
<comment type="caution">
    <text evidence="3">The sequence shown here is derived from an EMBL/GenBank/DDBJ whole genome shotgun (WGS) entry which is preliminary data.</text>
</comment>
<dbReference type="PRINTS" id="PR00111">
    <property type="entry name" value="ABHYDROLASE"/>
</dbReference>
<gene>
    <name evidence="3" type="ORF">EZI54_04575</name>
</gene>
<evidence type="ECO:0000313" key="4">
    <source>
        <dbReference type="Proteomes" id="UP000313645"/>
    </source>
</evidence>
<evidence type="ECO:0000313" key="3">
    <source>
        <dbReference type="EMBL" id="TBW58133.1"/>
    </source>
</evidence>
<dbReference type="SUPFAM" id="SSF53474">
    <property type="entry name" value="alpha/beta-Hydrolases"/>
    <property type="match status" value="1"/>
</dbReference>
<name>A0ABY1ZNZ0_9GAMM</name>
<evidence type="ECO:0000256" key="1">
    <source>
        <dbReference type="ARBA" id="ARBA00008645"/>
    </source>
</evidence>
<evidence type="ECO:0000259" key="2">
    <source>
        <dbReference type="Pfam" id="PF12697"/>
    </source>
</evidence>
<reference evidence="3 4" key="1">
    <citation type="submission" date="2019-02" db="EMBL/GenBank/DDBJ databases">
        <title>Marinobacter halodurans sp. nov., a marine bacterium isolated from sea tidal flat.</title>
        <authorList>
            <person name="Yoo Y."/>
            <person name="Lee D.W."/>
            <person name="Kim B.S."/>
            <person name="Kim J.-J."/>
        </authorList>
    </citation>
    <scope>NUCLEOTIDE SEQUENCE [LARGE SCALE GENOMIC DNA]</scope>
    <source>
        <strain evidence="3 4">YJ-S3-2</strain>
    </source>
</reference>
<organism evidence="3 4">
    <name type="scientific">Marinobacter halodurans</name>
    <dbReference type="NCBI Taxonomy" id="2528979"/>
    <lineage>
        <taxon>Bacteria</taxon>
        <taxon>Pseudomonadati</taxon>
        <taxon>Pseudomonadota</taxon>
        <taxon>Gammaproteobacteria</taxon>
        <taxon>Pseudomonadales</taxon>
        <taxon>Marinobacteraceae</taxon>
        <taxon>Marinobacter</taxon>
    </lineage>
</organism>
<accession>A0ABY1ZNZ0</accession>
<dbReference type="InterPro" id="IPR000073">
    <property type="entry name" value="AB_hydrolase_1"/>
</dbReference>
<sequence>MAFLEHDGRTIHYRLLGAADKPLLVLAHPLGMTQAVWDDLLPGLLPRFRVLTWDLPGHGGSAAASPECDAITPEDLAQETLALVGAAGAEPFHFVGTSIGGVIGQQLLSRYPEVLLSAMLTNTGPVIGTPDAWKTRASDVRSKGLPAMADSIVPRWFGPLAAAEQPALPDGWKVLMGRGDAHSYALLCEMLGLADFRGAFGDRNVPVTLVGGSDDMATPPAALEALADAIDGPAPHILDRVGHVPSVESPQQLLSLIEQHLSS</sequence>
<keyword evidence="3" id="KW-0378">Hydrolase</keyword>
<protein>
    <submittedName>
        <fullName evidence="3">Alpha/beta fold hydrolase</fullName>
    </submittedName>
</protein>
<dbReference type="RefSeq" id="WP_131479506.1">
    <property type="nucleotide sequence ID" value="NZ_SJDL01000005.1"/>
</dbReference>
<dbReference type="EMBL" id="SJDL01000005">
    <property type="protein sequence ID" value="TBW58133.1"/>
    <property type="molecule type" value="Genomic_DNA"/>
</dbReference>
<keyword evidence="4" id="KW-1185">Reference proteome</keyword>
<dbReference type="Gene3D" id="3.40.50.1820">
    <property type="entry name" value="alpha/beta hydrolase"/>
    <property type="match status" value="1"/>
</dbReference>
<comment type="similarity">
    <text evidence="1">Belongs to the AB hydrolase superfamily.</text>
</comment>
<dbReference type="GO" id="GO:0016787">
    <property type="term" value="F:hydrolase activity"/>
    <property type="evidence" value="ECO:0007669"/>
    <property type="project" value="UniProtKB-KW"/>
</dbReference>